<dbReference type="InterPro" id="IPR011990">
    <property type="entry name" value="TPR-like_helical_dom_sf"/>
</dbReference>
<evidence type="ECO:0000313" key="4">
    <source>
        <dbReference type="Proteomes" id="UP000538666"/>
    </source>
</evidence>
<dbReference type="EMBL" id="JACHEK010000010">
    <property type="protein sequence ID" value="MBB6146520.1"/>
    <property type="molecule type" value="Genomic_DNA"/>
</dbReference>
<evidence type="ECO:0000256" key="1">
    <source>
        <dbReference type="PROSITE-ProRule" id="PRU00339"/>
    </source>
</evidence>
<dbReference type="Gene3D" id="1.25.40.10">
    <property type="entry name" value="Tetratricopeptide repeat domain"/>
    <property type="match status" value="3"/>
</dbReference>
<gene>
    <name evidence="3" type="ORF">HNQ77_004499</name>
</gene>
<sequence length="361" mass="39218">MLPTSLFRFGICAVLPLLLIAPAWGQTAATQLIDEQHYRRAEPLVRAALARQPQDVGALIELSTIEWSYGDLEKAEATATSAVKTADSSAAAHAQLVNILGAELAGKKGGAMEKMSLSHRFRKEAERTLQLDPNNIYALEALARYSWYAPMLAGGDKGKAMQMVAQAIRVDPARGYALKAELDATQDKSKVFADWKQAVELQPGSYLAHTGLGNYLLAAGGDLKTAEAEAEKAIVLDPSRTAGYRLLAAIYASTEQWPKLEATLHRALASVPDDRGPEFAAAQAILDHNVQAQYARAEEYLRHYLNLPVEGQEPSAAMAHWQLGLVLEKEGRRSTALQEVQTAANLDPSLDGARHDAKRLQ</sequence>
<proteinExistence type="predicted"/>
<name>A0A841JZE9_9BACT</name>
<dbReference type="AlphaFoldDB" id="A0A841JZE9"/>
<keyword evidence="2" id="KW-0732">Signal</keyword>
<dbReference type="PANTHER" id="PTHR12558">
    <property type="entry name" value="CELL DIVISION CYCLE 16,23,27"/>
    <property type="match status" value="1"/>
</dbReference>
<dbReference type="RefSeq" id="WP_050060434.1">
    <property type="nucleotide sequence ID" value="NZ_JACHEK010000010.1"/>
</dbReference>
<protein>
    <submittedName>
        <fullName evidence="3">Tetratricopeptide (TPR) repeat protein</fullName>
    </submittedName>
</protein>
<keyword evidence="1" id="KW-0802">TPR repeat</keyword>
<dbReference type="OrthoDB" id="116599at2"/>
<evidence type="ECO:0000313" key="3">
    <source>
        <dbReference type="EMBL" id="MBB6146520.1"/>
    </source>
</evidence>
<feature type="signal peptide" evidence="2">
    <location>
        <begin position="1"/>
        <end position="28"/>
    </location>
</feature>
<keyword evidence="4" id="KW-1185">Reference proteome</keyword>
<evidence type="ECO:0000256" key="2">
    <source>
        <dbReference type="SAM" id="SignalP"/>
    </source>
</evidence>
<dbReference type="Proteomes" id="UP000538666">
    <property type="component" value="Unassembled WGS sequence"/>
</dbReference>
<feature type="chain" id="PRO_5032886727" evidence="2">
    <location>
        <begin position="29"/>
        <end position="361"/>
    </location>
</feature>
<accession>A0A841JZE9</accession>
<dbReference type="SUPFAM" id="SSF48452">
    <property type="entry name" value="TPR-like"/>
    <property type="match status" value="2"/>
</dbReference>
<reference evidence="3 4" key="1">
    <citation type="submission" date="2020-08" db="EMBL/GenBank/DDBJ databases">
        <title>Genomic Encyclopedia of Type Strains, Phase IV (KMG-IV): sequencing the most valuable type-strain genomes for metagenomic binning, comparative biology and taxonomic classification.</title>
        <authorList>
            <person name="Goeker M."/>
        </authorList>
    </citation>
    <scope>NUCLEOTIDE SEQUENCE [LARGE SCALE GENOMIC DNA]</scope>
    <source>
        <strain evidence="3 4">DSM 103733</strain>
    </source>
</reference>
<dbReference type="InterPro" id="IPR019734">
    <property type="entry name" value="TPR_rpt"/>
</dbReference>
<dbReference type="PANTHER" id="PTHR12558:SF13">
    <property type="entry name" value="CELL DIVISION CYCLE PROTEIN 27 HOMOLOG"/>
    <property type="match status" value="1"/>
</dbReference>
<dbReference type="Pfam" id="PF14559">
    <property type="entry name" value="TPR_19"/>
    <property type="match status" value="1"/>
</dbReference>
<feature type="repeat" description="TPR" evidence="1">
    <location>
        <begin position="317"/>
        <end position="350"/>
    </location>
</feature>
<comment type="caution">
    <text evidence="3">The sequence shown here is derived from an EMBL/GenBank/DDBJ whole genome shotgun (WGS) entry which is preliminary data.</text>
</comment>
<dbReference type="PROSITE" id="PS50005">
    <property type="entry name" value="TPR"/>
    <property type="match status" value="1"/>
</dbReference>
<organism evidence="3 4">
    <name type="scientific">Silvibacterium bohemicum</name>
    <dbReference type="NCBI Taxonomy" id="1577686"/>
    <lineage>
        <taxon>Bacteria</taxon>
        <taxon>Pseudomonadati</taxon>
        <taxon>Acidobacteriota</taxon>
        <taxon>Terriglobia</taxon>
        <taxon>Terriglobales</taxon>
        <taxon>Acidobacteriaceae</taxon>
        <taxon>Silvibacterium</taxon>
    </lineage>
</organism>